<evidence type="ECO:0000256" key="1">
    <source>
        <dbReference type="ARBA" id="ARBA00009481"/>
    </source>
</evidence>
<evidence type="ECO:0000256" key="4">
    <source>
        <dbReference type="ARBA" id="ARBA00022676"/>
    </source>
</evidence>
<feature type="compositionally biased region" description="Polar residues" evidence="7">
    <location>
        <begin position="107"/>
        <end position="121"/>
    </location>
</feature>
<sequence>MSDTLRPSDAANRQHSRRATWAGGTAAHARTKTRHQFEAKGATKHLARLEKAQEKGDYGVALNTLYLGLSARQDHQGLIEIGIASHDGTYSIDFAVWVLGDDKRDNGTSSNGNSPYPSRSHTPALPLAEEDREKVLTDFFLSKVLEYQKEHHYKFVGAGITKTLVSLSPQLPSRLWWELDIVPLVFEHGLENPNGEPAEVVTIDEEADSMARKSLMFFGPNLQPRVQVGYKNMVEVDSMGHAQITRLDQYPETVGKRTWDATMKYVNSIKTNKTKIAFFNSTPQGGGVALMRHALIRFFRLVGVDVRWYVPKPKPEVFRITKTNHNILQGVANPTERLTDDMKETLDEWCQGNADRFWLKAGSPLAPRSQGGADVIIVDDPQMPSLVAISKKVDPDRPVIFRGHIQVRSDLADQPGTPTAEVWDWVWNHVKQADLFISHPVRDFVPKNVDFKKVGYLPATTDWLDGLNKDMNQFVTEYYFHELSTEAYRQRMNRLDFPHRQYIVQIARFDPAKGIPDVLDSYAELRRSYLKDWPRQKTPQLVIAGHGAVDDPDGSMILDQTLSLLEGKFSDIAEDIVVMRLGPSDQQLNALMSNAKVALQLSTREGFEVKVSEAVHKGIPIIATKAGGIPLQVEDKKSGFLVEPSDYKAVAKHLYQLFSDNELYQNMSVYAAKHVSDEVSTVGNALAWLYMADSLAKGKKLLPDSKWINDMAREEAGLPYVEGETRLPRKKELELKG</sequence>
<comment type="similarity">
    <text evidence="1">Belongs to the glycosyltransferase group 1 family. Glycosyltransferase 4 subfamily.</text>
</comment>
<name>A0A0G2FN57_9PEZI</name>
<feature type="region of interest" description="Disordered" evidence="7">
    <location>
        <begin position="106"/>
        <end position="125"/>
    </location>
</feature>
<protein>
    <submittedName>
        <fullName evidence="10">Putative glycosyltransferase family 4 protein</fullName>
    </submittedName>
</protein>
<accession>A0A0G2FN57</accession>
<evidence type="ECO:0000256" key="7">
    <source>
        <dbReference type="SAM" id="MobiDB-lite"/>
    </source>
</evidence>
<feature type="domain" description="Glycosyl transferase family 1" evidence="8">
    <location>
        <begin position="500"/>
        <end position="673"/>
    </location>
</feature>
<dbReference type="PANTHER" id="PTHR47779">
    <property type="entry name" value="SYNTHASE (CCG-9), PUTATIVE (AFU_ORTHOLOGUE AFUA_3G12100)-RELATED"/>
    <property type="match status" value="1"/>
</dbReference>
<dbReference type="SUPFAM" id="SSF53756">
    <property type="entry name" value="UDP-Glycosyltransferase/glycogen phosphorylase"/>
    <property type="match status" value="1"/>
</dbReference>
<evidence type="ECO:0000256" key="6">
    <source>
        <dbReference type="ARBA" id="ARBA00023277"/>
    </source>
</evidence>
<evidence type="ECO:0000256" key="3">
    <source>
        <dbReference type="ARBA" id="ARBA00022526"/>
    </source>
</evidence>
<keyword evidence="6" id="KW-0119">Carbohydrate metabolism</keyword>
<dbReference type="InterPro" id="IPR001296">
    <property type="entry name" value="Glyco_trans_1"/>
</dbReference>
<comment type="subunit">
    <text evidence="2">Homodimer.</text>
</comment>
<evidence type="ECO:0000313" key="11">
    <source>
        <dbReference type="Proteomes" id="UP000034182"/>
    </source>
</evidence>
<dbReference type="GO" id="GO:0006006">
    <property type="term" value="P:glucose metabolic process"/>
    <property type="evidence" value="ECO:0007669"/>
    <property type="project" value="UniProtKB-KW"/>
</dbReference>
<dbReference type="EMBL" id="LAQI01000323">
    <property type="protein sequence ID" value="KKY13353.1"/>
    <property type="molecule type" value="Genomic_DNA"/>
</dbReference>
<keyword evidence="3" id="KW-0313">Glucose metabolism</keyword>
<dbReference type="GO" id="GO:0016757">
    <property type="term" value="F:glycosyltransferase activity"/>
    <property type="evidence" value="ECO:0007669"/>
    <property type="project" value="UniProtKB-KW"/>
</dbReference>
<dbReference type="Gene3D" id="3.40.50.2000">
    <property type="entry name" value="Glycogen Phosphorylase B"/>
    <property type="match status" value="2"/>
</dbReference>
<evidence type="ECO:0000256" key="2">
    <source>
        <dbReference type="ARBA" id="ARBA00011738"/>
    </source>
</evidence>
<proteinExistence type="inferred from homology"/>
<keyword evidence="4" id="KW-0328">Glycosyltransferase</keyword>
<reference evidence="10 11" key="1">
    <citation type="submission" date="2015-03" db="EMBL/GenBank/DDBJ databases">
        <authorList>
            <person name="Morales-Cruz A."/>
            <person name="Amrine K.C."/>
            <person name="Cantu D."/>
        </authorList>
    </citation>
    <scope>NUCLEOTIDE SEQUENCE [LARGE SCALE GENOMIC DNA]</scope>
    <source>
        <strain evidence="10">DS831</strain>
    </source>
</reference>
<evidence type="ECO:0000259" key="9">
    <source>
        <dbReference type="Pfam" id="PF21269"/>
    </source>
</evidence>
<evidence type="ECO:0000256" key="5">
    <source>
        <dbReference type="ARBA" id="ARBA00022679"/>
    </source>
</evidence>
<evidence type="ECO:0000313" key="10">
    <source>
        <dbReference type="EMBL" id="KKY13353.1"/>
    </source>
</evidence>
<evidence type="ECO:0000259" key="8">
    <source>
        <dbReference type="Pfam" id="PF00534"/>
    </source>
</evidence>
<feature type="region of interest" description="Disordered" evidence="7">
    <location>
        <begin position="1"/>
        <end position="34"/>
    </location>
</feature>
<dbReference type="InterPro" id="IPR052078">
    <property type="entry name" value="Trehalose_Metab_GTase"/>
</dbReference>
<dbReference type="PANTHER" id="PTHR47779:SF1">
    <property type="entry name" value="SYNTHASE (CCG-9), PUTATIVE (AFU_ORTHOLOGUE AFUA_3G12100)-RELATED"/>
    <property type="match status" value="1"/>
</dbReference>
<gene>
    <name evidence="10" type="ORF">UCDDS831_g09074</name>
</gene>
<feature type="domain" description="Trehalose synthase N-terminal" evidence="9">
    <location>
        <begin position="279"/>
        <end position="444"/>
    </location>
</feature>
<reference evidence="10 11" key="2">
    <citation type="submission" date="2015-05" db="EMBL/GenBank/DDBJ databases">
        <title>Distinctive expansion of gene families associated with plant cell wall degradation and secondary metabolism in the genomes of grapevine trunk pathogens.</title>
        <authorList>
            <person name="Lawrence D.P."/>
            <person name="Travadon R."/>
            <person name="Rolshausen P.E."/>
            <person name="Baumgartner K."/>
        </authorList>
    </citation>
    <scope>NUCLEOTIDE SEQUENCE [LARGE SCALE GENOMIC DNA]</scope>
    <source>
        <strain evidence="10">DS831</strain>
    </source>
</reference>
<dbReference type="AlphaFoldDB" id="A0A0G2FN57"/>
<dbReference type="Pfam" id="PF21269">
    <property type="entry name" value="TreT_GT1"/>
    <property type="match status" value="1"/>
</dbReference>
<organism evidence="10 11">
    <name type="scientific">Diplodia seriata</name>
    <dbReference type="NCBI Taxonomy" id="420778"/>
    <lineage>
        <taxon>Eukaryota</taxon>
        <taxon>Fungi</taxon>
        <taxon>Dikarya</taxon>
        <taxon>Ascomycota</taxon>
        <taxon>Pezizomycotina</taxon>
        <taxon>Dothideomycetes</taxon>
        <taxon>Dothideomycetes incertae sedis</taxon>
        <taxon>Botryosphaeriales</taxon>
        <taxon>Botryosphaeriaceae</taxon>
        <taxon>Diplodia</taxon>
    </lineage>
</organism>
<dbReference type="Proteomes" id="UP000034182">
    <property type="component" value="Unassembled WGS sequence"/>
</dbReference>
<dbReference type="Pfam" id="PF00534">
    <property type="entry name" value="Glycos_transf_1"/>
    <property type="match status" value="1"/>
</dbReference>
<dbReference type="InterPro" id="IPR049438">
    <property type="entry name" value="TreT_GT1"/>
</dbReference>
<comment type="caution">
    <text evidence="10">The sequence shown here is derived from an EMBL/GenBank/DDBJ whole genome shotgun (WGS) entry which is preliminary data.</text>
</comment>
<keyword evidence="5 10" id="KW-0808">Transferase</keyword>